<feature type="region of interest" description="Disordered" evidence="1">
    <location>
        <begin position="103"/>
        <end position="123"/>
    </location>
</feature>
<dbReference type="AlphaFoldDB" id="A0A9P7E2J6"/>
<comment type="caution">
    <text evidence="2">The sequence shown here is derived from an EMBL/GenBank/DDBJ whole genome shotgun (WGS) entry which is preliminary data.</text>
</comment>
<dbReference type="Proteomes" id="UP000807769">
    <property type="component" value="Unassembled WGS sequence"/>
</dbReference>
<dbReference type="RefSeq" id="XP_041189115.1">
    <property type="nucleotide sequence ID" value="XM_041333280.1"/>
</dbReference>
<name>A0A9P7E2J6_9AGAM</name>
<organism evidence="2 3">
    <name type="scientific">Suillus subaureus</name>
    <dbReference type="NCBI Taxonomy" id="48587"/>
    <lineage>
        <taxon>Eukaryota</taxon>
        <taxon>Fungi</taxon>
        <taxon>Dikarya</taxon>
        <taxon>Basidiomycota</taxon>
        <taxon>Agaricomycotina</taxon>
        <taxon>Agaricomycetes</taxon>
        <taxon>Agaricomycetidae</taxon>
        <taxon>Boletales</taxon>
        <taxon>Suillineae</taxon>
        <taxon>Suillaceae</taxon>
        <taxon>Suillus</taxon>
    </lineage>
</organism>
<dbReference type="OrthoDB" id="2673516at2759"/>
<accession>A0A9P7E2J6</accession>
<evidence type="ECO:0000313" key="3">
    <source>
        <dbReference type="Proteomes" id="UP000807769"/>
    </source>
</evidence>
<gene>
    <name evidence="2" type="ORF">BJ212DRAFT_1302538</name>
</gene>
<reference evidence="2" key="1">
    <citation type="journal article" date="2020" name="New Phytol.">
        <title>Comparative genomics reveals dynamic genome evolution in host specialist ectomycorrhizal fungi.</title>
        <authorList>
            <person name="Lofgren L.A."/>
            <person name="Nguyen N.H."/>
            <person name="Vilgalys R."/>
            <person name="Ruytinx J."/>
            <person name="Liao H.L."/>
            <person name="Branco S."/>
            <person name="Kuo A."/>
            <person name="LaButti K."/>
            <person name="Lipzen A."/>
            <person name="Andreopoulos W."/>
            <person name="Pangilinan J."/>
            <person name="Riley R."/>
            <person name="Hundley H."/>
            <person name="Na H."/>
            <person name="Barry K."/>
            <person name="Grigoriev I.V."/>
            <person name="Stajich J.E."/>
            <person name="Kennedy P.G."/>
        </authorList>
    </citation>
    <scope>NUCLEOTIDE SEQUENCE</scope>
    <source>
        <strain evidence="2">MN1</strain>
    </source>
</reference>
<proteinExistence type="predicted"/>
<evidence type="ECO:0000313" key="2">
    <source>
        <dbReference type="EMBL" id="KAG1809289.1"/>
    </source>
</evidence>
<sequence length="192" mass="21455">MCKLQFSNNELLTQKCHLKHDKAETLASLDQHHQKELADLQNQMVLGLQDAQREAQIEQDAAVAEREALFQQEANLAREKLLAEKEAELSCLTAEYRSKVALLDAPDTNSESESDKESQTGIQGNAESPLSAILGNVPIQNSTIGMLAEALTKVLQTPEVVSHRAARLTWEKKKPFIKKFTDLQHRDNKANI</sequence>
<protein>
    <submittedName>
        <fullName evidence="2">Uncharacterized protein</fullName>
    </submittedName>
</protein>
<dbReference type="EMBL" id="JABBWG010000034">
    <property type="protein sequence ID" value="KAG1809289.1"/>
    <property type="molecule type" value="Genomic_DNA"/>
</dbReference>
<dbReference type="GeneID" id="64627297"/>
<keyword evidence="3" id="KW-1185">Reference proteome</keyword>
<evidence type="ECO:0000256" key="1">
    <source>
        <dbReference type="SAM" id="MobiDB-lite"/>
    </source>
</evidence>